<evidence type="ECO:0000256" key="1">
    <source>
        <dbReference type="ARBA" id="ARBA00022490"/>
    </source>
</evidence>
<comment type="caution">
    <text evidence="3">The sequence shown here is derived from an EMBL/GenBank/DDBJ whole genome shotgun (WGS) entry which is preliminary data.</text>
</comment>
<dbReference type="Gene3D" id="3.40.50.10680">
    <property type="entry name" value="CofD-like domains"/>
    <property type="match status" value="1"/>
</dbReference>
<dbReference type="GO" id="GO:0005737">
    <property type="term" value="C:cytoplasm"/>
    <property type="evidence" value="ECO:0007669"/>
    <property type="project" value="UniProtKB-SubCell"/>
</dbReference>
<organism evidence="3 4">
    <name type="scientific">candidate division CPR2 bacterium GW2011_GWC2_39_10</name>
    <dbReference type="NCBI Taxonomy" id="1618345"/>
    <lineage>
        <taxon>Bacteria</taxon>
        <taxon>Bacteria division CPR2</taxon>
    </lineage>
</organism>
<evidence type="ECO:0000313" key="3">
    <source>
        <dbReference type="EMBL" id="KKQ95055.1"/>
    </source>
</evidence>
<dbReference type="AlphaFoldDB" id="A0A0G0M3X1"/>
<name>A0A0G0M3X1_UNCC2</name>
<gene>
    <name evidence="3" type="ORF">UT18_C0004G0007</name>
</gene>
<dbReference type="PATRIC" id="fig|1618345.3.peg.198"/>
<dbReference type="Pfam" id="PF01933">
    <property type="entry name" value="CofD"/>
    <property type="match status" value="1"/>
</dbReference>
<comment type="subcellular location">
    <subcellularLocation>
        <location evidence="2">Cytoplasm</location>
    </subcellularLocation>
</comment>
<dbReference type="CDD" id="cd07187">
    <property type="entry name" value="YvcK_like"/>
    <property type="match status" value="1"/>
</dbReference>
<keyword evidence="1 2" id="KW-0963">Cytoplasm</keyword>
<proteinExistence type="inferred from homology"/>
<dbReference type="GO" id="GO:0043743">
    <property type="term" value="F:LPPG:FO 2-phospho-L-lactate transferase activity"/>
    <property type="evidence" value="ECO:0007669"/>
    <property type="project" value="InterPro"/>
</dbReference>
<dbReference type="InterPro" id="IPR010119">
    <property type="entry name" value="Gluconeogen_factor"/>
</dbReference>
<dbReference type="HAMAP" id="MF_00973">
    <property type="entry name" value="Gluconeogen_factor"/>
    <property type="match status" value="1"/>
</dbReference>
<reference evidence="3 4" key="1">
    <citation type="journal article" date="2015" name="Nature">
        <title>rRNA introns, odd ribosomes, and small enigmatic genomes across a large radiation of phyla.</title>
        <authorList>
            <person name="Brown C.T."/>
            <person name="Hug L.A."/>
            <person name="Thomas B.C."/>
            <person name="Sharon I."/>
            <person name="Castelle C.J."/>
            <person name="Singh A."/>
            <person name="Wilkins M.J."/>
            <person name="Williams K.H."/>
            <person name="Banfield J.F."/>
        </authorList>
    </citation>
    <scope>NUCLEOTIDE SEQUENCE [LARGE SCALE GENOMIC DNA]</scope>
</reference>
<dbReference type="InterPro" id="IPR002882">
    <property type="entry name" value="CofD"/>
</dbReference>
<dbReference type="PANTHER" id="PTHR30135:SF3">
    <property type="entry name" value="GLUCONEOGENESIS FACTOR-RELATED"/>
    <property type="match status" value="1"/>
</dbReference>
<dbReference type="InterPro" id="IPR038136">
    <property type="entry name" value="CofD-like_dom_sf"/>
</dbReference>
<dbReference type="NCBIfam" id="TIGR01826">
    <property type="entry name" value="CofD_related"/>
    <property type="match status" value="1"/>
</dbReference>
<protein>
    <recommendedName>
        <fullName evidence="2">Putative gluconeogenesis factor</fullName>
    </recommendedName>
</protein>
<sequence length="319" mass="35748">MKKIVVIGGGTGNFTLLSGLKTYPIDITAVVAMSDDGGSTGVLRDEFGVLPPGDVRQCLVALSESTDLMRKLFNYRFDRGIFFGHPFGNLFITAMERVTGNFEKAVEEISDVLKIKGRVLPVTTNDVHLCVKLDGRKIIKGENKITGYPLARHKKREFYLEPEGVLNPKVKKAIEKADLVVLSPGTLFASLIPNLVVKGFPEALKETKGKFVYVANLVNKPGATDNWYLEDYLKELKKYAGRDFDVVLFNTTEPARQIQKKYMDKKETLVKLKNKTLNNVLQLDLLSAYVPDNPEADLLKRSLIRHDPKKISEALMKFL</sequence>
<dbReference type="STRING" id="1618345.UT18_C0004G0007"/>
<comment type="function">
    <text evidence="2">Required for morphogenesis under gluconeogenic growth conditions.</text>
</comment>
<dbReference type="GO" id="GO:0008360">
    <property type="term" value="P:regulation of cell shape"/>
    <property type="evidence" value="ECO:0007669"/>
    <property type="project" value="UniProtKB-UniRule"/>
</dbReference>
<comment type="similarity">
    <text evidence="2">Belongs to the gluconeogenesis factor family.</text>
</comment>
<dbReference type="PANTHER" id="PTHR30135">
    <property type="entry name" value="UNCHARACTERIZED PROTEIN YVCK-RELATED"/>
    <property type="match status" value="1"/>
</dbReference>
<dbReference type="EMBL" id="LBVV01000004">
    <property type="protein sequence ID" value="KKQ95055.1"/>
    <property type="molecule type" value="Genomic_DNA"/>
</dbReference>
<evidence type="ECO:0000313" key="4">
    <source>
        <dbReference type="Proteomes" id="UP000034207"/>
    </source>
</evidence>
<dbReference type="SUPFAM" id="SSF142338">
    <property type="entry name" value="CofD-like"/>
    <property type="match status" value="1"/>
</dbReference>
<dbReference type="Proteomes" id="UP000034207">
    <property type="component" value="Unassembled WGS sequence"/>
</dbReference>
<evidence type="ECO:0000256" key="2">
    <source>
        <dbReference type="HAMAP-Rule" id="MF_00973"/>
    </source>
</evidence>
<accession>A0A0G0M3X1</accession>